<reference evidence="3" key="2">
    <citation type="submission" date="2025-09" db="UniProtKB">
        <authorList>
            <consortium name="Ensembl"/>
        </authorList>
    </citation>
    <scope>IDENTIFICATION</scope>
</reference>
<dbReference type="AlphaFoldDB" id="A0A2K6A0D1"/>
<evidence type="ECO:0000313" key="3">
    <source>
        <dbReference type="Ensembl" id="ENSMLEP00000033503.1"/>
    </source>
</evidence>
<dbReference type="Ensembl" id="ENSMLET00000057086.1">
    <property type="protein sequence ID" value="ENSMLEP00000033503.1"/>
    <property type="gene ID" value="ENSMLEG00000040945.1"/>
</dbReference>
<reference evidence="3" key="1">
    <citation type="submission" date="2025-08" db="UniProtKB">
        <authorList>
            <consortium name="Ensembl"/>
        </authorList>
    </citation>
    <scope>IDENTIFICATION</scope>
</reference>
<name>A0A2K6A0D1_MANLE</name>
<protein>
    <recommendedName>
        <fullName evidence="5">C1q domain-containing protein</fullName>
    </recommendedName>
</protein>
<accession>A0A2K6A0D1</accession>
<feature type="compositionally biased region" description="Basic and acidic residues" evidence="1">
    <location>
        <begin position="39"/>
        <end position="57"/>
    </location>
</feature>
<feature type="region of interest" description="Disordered" evidence="1">
    <location>
        <begin position="20"/>
        <end position="57"/>
    </location>
</feature>
<dbReference type="Proteomes" id="UP000233140">
    <property type="component" value="Unassembled WGS sequence"/>
</dbReference>
<feature type="signal peptide" evidence="2">
    <location>
        <begin position="1"/>
        <end position="19"/>
    </location>
</feature>
<proteinExistence type="predicted"/>
<sequence length="75" mass="7994">MRIWWFLLAIGICAGNISSQDSRHPGIPGNPSHNGLPGRDGRDGAKGDKGDAGADGKVEAKGIKGMFRCLWSKME</sequence>
<keyword evidence="4" id="KW-1185">Reference proteome</keyword>
<dbReference type="GeneTree" id="ENSGT00940000154936"/>
<evidence type="ECO:0000313" key="4">
    <source>
        <dbReference type="Proteomes" id="UP000233140"/>
    </source>
</evidence>
<evidence type="ECO:0008006" key="5">
    <source>
        <dbReference type="Google" id="ProtNLM"/>
    </source>
</evidence>
<keyword evidence="2" id="KW-0732">Signal</keyword>
<evidence type="ECO:0000256" key="2">
    <source>
        <dbReference type="SAM" id="SignalP"/>
    </source>
</evidence>
<feature type="chain" id="PRO_5014396704" description="C1q domain-containing protein" evidence="2">
    <location>
        <begin position="20"/>
        <end position="75"/>
    </location>
</feature>
<evidence type="ECO:0000256" key="1">
    <source>
        <dbReference type="SAM" id="MobiDB-lite"/>
    </source>
</evidence>
<organism evidence="3 4">
    <name type="scientific">Mandrillus leucophaeus</name>
    <name type="common">Drill</name>
    <name type="synonym">Papio leucophaeus</name>
    <dbReference type="NCBI Taxonomy" id="9568"/>
    <lineage>
        <taxon>Eukaryota</taxon>
        <taxon>Metazoa</taxon>
        <taxon>Chordata</taxon>
        <taxon>Craniata</taxon>
        <taxon>Vertebrata</taxon>
        <taxon>Euteleostomi</taxon>
        <taxon>Mammalia</taxon>
        <taxon>Eutheria</taxon>
        <taxon>Euarchontoglires</taxon>
        <taxon>Primates</taxon>
        <taxon>Haplorrhini</taxon>
        <taxon>Catarrhini</taxon>
        <taxon>Cercopithecidae</taxon>
        <taxon>Cercopithecinae</taxon>
        <taxon>Mandrillus</taxon>
    </lineage>
</organism>